<protein>
    <submittedName>
        <fullName evidence="2">Uncharacterized protein</fullName>
    </submittedName>
</protein>
<dbReference type="InterPro" id="IPR053175">
    <property type="entry name" value="DHMBA_Reg_Transcription_Factor"/>
</dbReference>
<accession>A0AAJ0FYB8</accession>
<comment type="caution">
    <text evidence="2">The sequence shown here is derived from an EMBL/GenBank/DDBJ whole genome shotgun (WGS) entry which is preliminary data.</text>
</comment>
<dbReference type="PANTHER" id="PTHR38791:SF13">
    <property type="entry name" value="ZN(2)-C6 FUNGAL-TYPE DOMAIN-CONTAINING PROTEIN"/>
    <property type="match status" value="1"/>
</dbReference>
<evidence type="ECO:0000313" key="2">
    <source>
        <dbReference type="EMBL" id="KAK2612598.1"/>
    </source>
</evidence>
<dbReference type="InterPro" id="IPR021858">
    <property type="entry name" value="Fun_TF"/>
</dbReference>
<keyword evidence="1" id="KW-0539">Nucleus</keyword>
<dbReference type="PANTHER" id="PTHR38791">
    <property type="entry name" value="ZN(II)2CYS6 TRANSCRIPTION FACTOR (EUROFUNG)-RELATED-RELATED"/>
    <property type="match status" value="1"/>
</dbReference>
<evidence type="ECO:0000256" key="1">
    <source>
        <dbReference type="ARBA" id="ARBA00023242"/>
    </source>
</evidence>
<sequence>MVDVQRAATLAGFGGSSDARVATRPSKTEIVAPLQLPLEDRANSYFVNNYVFTSRTAGIPTGGYIDCIVPLKSSNSTQPHLEFAFNACSVATLSGRGKAHSDAYALKLYTKAVAATFVALRDAELARQDSTLATVLLLGLFENITTKSPGVNKWGMHIEAAVTIVKARGRDMRRTETGLTLFAAVRSLLIIRMFFNPTSLPSQDANFWFPAWADVDDDPCTKFEQLNFRAAQLQMESTSLLDDETIAEKSDKATKLIHKCQLLDQELADYAEAYRDMFWWHTVAWQDGPSTHDFSKADVYPGRIDIYKDPFTGRLWNFLRSSRLVLSTVIIRLAAWVCDPLDYRTSPEYGKALKTCAGLITDLIASIPYMLGYCPRYGYGYGKAFSQESGNSRDQMCLAGSFLLFPLTLILESDFLTDSQRKWRCYRVPSMLIAQDRMILSRKSKVTETKRTA</sequence>
<proteinExistence type="predicted"/>
<dbReference type="Pfam" id="PF11951">
    <property type="entry name" value="Fungal_trans_2"/>
    <property type="match status" value="1"/>
</dbReference>
<gene>
    <name evidence="2" type="ORF">QQS21_001370</name>
</gene>
<dbReference type="Proteomes" id="UP001251528">
    <property type="component" value="Unassembled WGS sequence"/>
</dbReference>
<dbReference type="EMBL" id="JASWJB010000014">
    <property type="protein sequence ID" value="KAK2612598.1"/>
    <property type="molecule type" value="Genomic_DNA"/>
</dbReference>
<keyword evidence="3" id="KW-1185">Reference proteome</keyword>
<organism evidence="2 3">
    <name type="scientific">Conoideocrella luteorostrata</name>
    <dbReference type="NCBI Taxonomy" id="1105319"/>
    <lineage>
        <taxon>Eukaryota</taxon>
        <taxon>Fungi</taxon>
        <taxon>Dikarya</taxon>
        <taxon>Ascomycota</taxon>
        <taxon>Pezizomycotina</taxon>
        <taxon>Sordariomycetes</taxon>
        <taxon>Hypocreomycetidae</taxon>
        <taxon>Hypocreales</taxon>
        <taxon>Clavicipitaceae</taxon>
        <taxon>Conoideocrella</taxon>
    </lineage>
</organism>
<name>A0AAJ0FYB8_9HYPO</name>
<reference evidence="2" key="1">
    <citation type="submission" date="2023-06" db="EMBL/GenBank/DDBJ databases">
        <title>Conoideocrella luteorostrata (Hypocreales: Clavicipitaceae), a potential biocontrol fungus for elongate hemlock scale in United States Christmas tree production areas.</title>
        <authorList>
            <person name="Barrett H."/>
            <person name="Lovett B."/>
            <person name="Macias A.M."/>
            <person name="Stajich J.E."/>
            <person name="Kasson M.T."/>
        </authorList>
    </citation>
    <scope>NUCLEOTIDE SEQUENCE</scope>
    <source>
        <strain evidence="2">ARSEF 14590</strain>
    </source>
</reference>
<evidence type="ECO:0000313" key="3">
    <source>
        <dbReference type="Proteomes" id="UP001251528"/>
    </source>
</evidence>
<dbReference type="AlphaFoldDB" id="A0AAJ0FYB8"/>